<keyword evidence="4" id="KW-1185">Reference proteome</keyword>
<dbReference type="Proteomes" id="UP000194903">
    <property type="component" value="Unassembled WGS sequence"/>
</dbReference>
<sequence>MTSCNAINPHILRYIEAVEQGTIRSCVEQRQLVSYVRTCFETEDIYTDSEQLEHYLHLATYFPFETVFPWQVFFVGLHLCTYWRESGMPRWPDALALIGRGAGKDGTIAWMSLCLLSPYNGIRAYDVDICANNEDQAMRPVEDVIAALETPSQAKKLKKHFYWTKEKVVGLKTKSTMKGRTNSPKGKDGLRSGICIFNEIHQYENYKNIDVFTTGLGKKQHPRRTYFSTNGDVRDGPLDDLLNTAKEILDGAVDDNGFLPFICRLGSKKEIDDPKNWEMANPSLPFLPDLQQEVQKEYRQWKKAPDQLPAFPTKRMNLTPTAVEIAVTDWENIKATNRELPDLTGWTCVCGIDFAKLRDWVSVNLHFRRGEERFDISHSWVCVQSPDLWRIRAPWQNWAEVTAVDKPEIPPSFVADYIEQAQQKYFVKKIAMDSYRFALLARELQRIGYSTESKTIHLVRPSDVMKIQPVIDSLFTNQHFTWGDCPPLRWATNNTKLVRSGRAAGTDTGNFYYAKIEAKSRKTDPFMALVASMVIEDALGAGVSYDELPDLGVITG</sequence>
<organism evidence="3 4">
    <name type="scientific">Butyricicoccus porcorum</name>
    <dbReference type="NCBI Taxonomy" id="1945634"/>
    <lineage>
        <taxon>Bacteria</taxon>
        <taxon>Bacillati</taxon>
        <taxon>Bacillota</taxon>
        <taxon>Clostridia</taxon>
        <taxon>Eubacteriales</taxon>
        <taxon>Butyricicoccaceae</taxon>
        <taxon>Butyricicoccus</taxon>
    </lineage>
</organism>
<reference evidence="3 4" key="1">
    <citation type="submission" date="2017-05" db="EMBL/GenBank/DDBJ databases">
        <title>Butyricicoccus porcorum sp. nov. a butyrate-producing bacterium from the swine intestinal tract.</title>
        <authorList>
            <person name="Trachsel J."/>
            <person name="Humphrey S."/>
            <person name="Allen H.K."/>
        </authorList>
    </citation>
    <scope>NUCLEOTIDE SEQUENCE [LARGE SCALE GENOMIC DNA]</scope>
    <source>
        <strain evidence="3">BB10</strain>
    </source>
</reference>
<accession>A0A252F2Q6</accession>
<feature type="domain" description="Terminase large subunit-like endonuclease" evidence="2">
    <location>
        <begin position="253"/>
        <end position="385"/>
    </location>
</feature>
<dbReference type="PANTHER" id="PTHR41287">
    <property type="match status" value="1"/>
</dbReference>
<dbReference type="InterPro" id="IPR046461">
    <property type="entry name" value="TerL_ATPase"/>
</dbReference>
<protein>
    <submittedName>
        <fullName evidence="3">Terminase</fullName>
    </submittedName>
</protein>
<dbReference type="PANTHER" id="PTHR41287:SF1">
    <property type="entry name" value="PROTEIN YMFN"/>
    <property type="match status" value="1"/>
</dbReference>
<gene>
    <name evidence="3" type="ORF">CBW42_09710</name>
</gene>
<dbReference type="InterPro" id="IPR027417">
    <property type="entry name" value="P-loop_NTPase"/>
</dbReference>
<dbReference type="InterPro" id="IPR046462">
    <property type="entry name" value="TerL_nuclease"/>
</dbReference>
<name>A0A252F2Q6_9FIRM</name>
<evidence type="ECO:0000313" key="4">
    <source>
        <dbReference type="Proteomes" id="UP000194903"/>
    </source>
</evidence>
<proteinExistence type="predicted"/>
<dbReference type="EMBL" id="NHOC01000008">
    <property type="protein sequence ID" value="OUM20009.1"/>
    <property type="molecule type" value="Genomic_DNA"/>
</dbReference>
<comment type="caution">
    <text evidence="3">The sequence shown here is derived from an EMBL/GenBank/DDBJ whole genome shotgun (WGS) entry which is preliminary data.</text>
</comment>
<feature type="domain" description="Terminase large subunit-like ATPase" evidence="1">
    <location>
        <begin position="69"/>
        <end position="247"/>
    </location>
</feature>
<evidence type="ECO:0000313" key="3">
    <source>
        <dbReference type="EMBL" id="OUM20009.1"/>
    </source>
</evidence>
<dbReference type="Gene3D" id="3.40.50.300">
    <property type="entry name" value="P-loop containing nucleotide triphosphate hydrolases"/>
    <property type="match status" value="1"/>
</dbReference>
<dbReference type="AlphaFoldDB" id="A0A252F2Q6"/>
<dbReference type="Pfam" id="PF20441">
    <property type="entry name" value="TerL_nuclease"/>
    <property type="match status" value="1"/>
</dbReference>
<dbReference type="Pfam" id="PF03354">
    <property type="entry name" value="TerL_ATPase"/>
    <property type="match status" value="1"/>
</dbReference>
<dbReference type="GO" id="GO:0004519">
    <property type="term" value="F:endonuclease activity"/>
    <property type="evidence" value="ECO:0007669"/>
    <property type="project" value="InterPro"/>
</dbReference>
<evidence type="ECO:0000259" key="2">
    <source>
        <dbReference type="Pfam" id="PF20441"/>
    </source>
</evidence>
<dbReference type="OrthoDB" id="9760250at2"/>
<dbReference type="InterPro" id="IPR005021">
    <property type="entry name" value="Terminase_largesu-like"/>
</dbReference>
<evidence type="ECO:0000259" key="1">
    <source>
        <dbReference type="Pfam" id="PF03354"/>
    </source>
</evidence>